<dbReference type="KEGG" id="ndi:NDAI_0E00360"/>
<evidence type="ECO:0000313" key="3">
    <source>
        <dbReference type="Proteomes" id="UP000000689"/>
    </source>
</evidence>
<gene>
    <name evidence="2" type="primary">NDAI0E00360</name>
    <name evidence="2" type="ordered locus">NDAI_0E00360</name>
</gene>
<protein>
    <submittedName>
        <fullName evidence="2">Uncharacterized protein</fullName>
    </submittedName>
</protein>
<dbReference type="OrthoDB" id="4035606at2759"/>
<evidence type="ECO:0000313" key="2">
    <source>
        <dbReference type="EMBL" id="CCD24852.1"/>
    </source>
</evidence>
<feature type="region of interest" description="Disordered" evidence="1">
    <location>
        <begin position="23"/>
        <end position="45"/>
    </location>
</feature>
<proteinExistence type="predicted"/>
<organism evidence="2 3">
    <name type="scientific">Naumovozyma dairenensis (strain ATCC 10597 / BCRC 20456 / CBS 421 / NBRC 0211 / NRRL Y-12639)</name>
    <name type="common">Saccharomyces dairenensis</name>
    <dbReference type="NCBI Taxonomy" id="1071378"/>
    <lineage>
        <taxon>Eukaryota</taxon>
        <taxon>Fungi</taxon>
        <taxon>Dikarya</taxon>
        <taxon>Ascomycota</taxon>
        <taxon>Saccharomycotina</taxon>
        <taxon>Saccharomycetes</taxon>
        <taxon>Saccharomycetales</taxon>
        <taxon>Saccharomycetaceae</taxon>
        <taxon>Naumovozyma</taxon>
    </lineage>
</organism>
<dbReference type="RefSeq" id="XP_003670095.1">
    <property type="nucleotide sequence ID" value="XM_003670047.1"/>
</dbReference>
<dbReference type="Pfam" id="PF08987">
    <property type="entry name" value="DUF1892"/>
    <property type="match status" value="1"/>
</dbReference>
<reference evidence="2 3" key="1">
    <citation type="journal article" date="2011" name="Proc. Natl. Acad. Sci. U.S.A.">
        <title>Evolutionary erosion of yeast sex chromosomes by mating-type switching accidents.</title>
        <authorList>
            <person name="Gordon J.L."/>
            <person name="Armisen D."/>
            <person name="Proux-Wera E."/>
            <person name="Oheigeartaigh S.S."/>
            <person name="Byrne K.P."/>
            <person name="Wolfe K.H."/>
        </authorList>
    </citation>
    <scope>NUCLEOTIDE SEQUENCE [LARGE SCALE GENOMIC DNA]</scope>
    <source>
        <strain evidence="3">ATCC 10597 / BCRC 20456 / CBS 421 / NBRC 0211 / NRRL Y-12639</strain>
    </source>
</reference>
<dbReference type="Proteomes" id="UP000000689">
    <property type="component" value="Chromosome 5"/>
</dbReference>
<dbReference type="OMA" id="HIKYEIT"/>
<dbReference type="InterPro" id="IPR035946">
    <property type="entry name" value="YML108W-like_sf"/>
</dbReference>
<dbReference type="eggNOG" id="ENOG502S3ZA">
    <property type="taxonomic scope" value="Eukaryota"/>
</dbReference>
<dbReference type="HOGENOM" id="CLU_2145549_0_0_1"/>
<sequence length="122" mass="14192">MSSTNNMYRLMILLEEEIGEPDLKDGSIDEATETETKDVHNSDEEKNVKKMHEFIEELILPFGTEELDLLNEWFDKFDEEICIPNEGHIKYEITSDGLIVLLLDKEIEDVVGEIKKFIETNQ</sequence>
<feature type="compositionally biased region" description="Basic and acidic residues" evidence="1">
    <location>
        <begin position="34"/>
        <end position="45"/>
    </location>
</feature>
<keyword evidence="3" id="KW-1185">Reference proteome</keyword>
<dbReference type="Gene3D" id="3.10.20.250">
    <property type="entry name" value="YML108W-like"/>
    <property type="match status" value="1"/>
</dbReference>
<accession>G0WAT2</accession>
<evidence type="ECO:0000256" key="1">
    <source>
        <dbReference type="SAM" id="MobiDB-lite"/>
    </source>
</evidence>
<dbReference type="GeneID" id="11498796"/>
<name>G0WAT2_NAUDC</name>
<dbReference type="InterPro" id="IPR015080">
    <property type="entry name" value="DUF1892"/>
</dbReference>
<dbReference type="EMBL" id="HE580271">
    <property type="protein sequence ID" value="CCD24852.1"/>
    <property type="molecule type" value="Genomic_DNA"/>
</dbReference>
<dbReference type="AlphaFoldDB" id="G0WAT2"/>
<dbReference type="SUPFAM" id="SSF89975">
    <property type="entry name" value="Hypothetical protein Yml108w"/>
    <property type="match status" value="1"/>
</dbReference>